<organism evidence="1 2">
    <name type="scientific">Alienimonas chondri</name>
    <dbReference type="NCBI Taxonomy" id="2681879"/>
    <lineage>
        <taxon>Bacteria</taxon>
        <taxon>Pseudomonadati</taxon>
        <taxon>Planctomycetota</taxon>
        <taxon>Planctomycetia</taxon>
        <taxon>Planctomycetales</taxon>
        <taxon>Planctomycetaceae</taxon>
        <taxon>Alienimonas</taxon>
    </lineage>
</organism>
<dbReference type="InterPro" id="IPR024078">
    <property type="entry name" value="LmbE-like_dom_sf"/>
</dbReference>
<dbReference type="SUPFAM" id="SSF110296">
    <property type="entry name" value="Oligoxyloglucan reducing end-specific cellobiohydrolase"/>
    <property type="match status" value="1"/>
</dbReference>
<name>A0ABX1VJ68_9PLAN</name>
<comment type="caution">
    <text evidence="1">The sequence shown here is derived from an EMBL/GenBank/DDBJ whole genome shotgun (WGS) entry which is preliminary data.</text>
</comment>
<dbReference type="Gene3D" id="2.130.10.10">
    <property type="entry name" value="YVTN repeat-like/Quinoprotein amine dehydrogenase"/>
    <property type="match status" value="1"/>
</dbReference>
<keyword evidence="2" id="KW-1185">Reference proteome</keyword>
<sequence length="1052" mass="108556">MSHLITPLLAAALSQIGPADVAALPAPVAATARPEQDDANLHALHVAGGAAWVCGDRGVIWHSADAGRSWRFQPTSTGLSLRSLSFLTNQIGWAAGGGTAAFTADSVGVVLKTEDGGTTWERIDTTPLPSVVAVRFFTPDTGLAACKPTDLAPSGLWTTADGGRTWTPLPGPRLGHWRAAALTGPERGLLVGERGRIALAGGGSLVASPTAPGGLPALCAVTATGPVAFACGDGGRVWTTSTAGRAWEPVAGPLPTNLVPNGLSADDLDLRGVWAKGDDLAVCGDPGGVVFVRALDESGQPRWTAGSAGGTAPLNAVAFAQSTGEPYGLAVGDFGTIVRTSAAPGQAAAVGWSTVRGRERRAATLAIVADPADAPFLALTHTAGDDGHRSVVLCPVRRDLGAAAIHAAGEANRLDSAVLTAGGSAGLIGWDFPLTVPGSEDDPAALAREWNARFEGENGAGGAADRLVRRLARAIRTWRPSVVILPPSDPAANPTGPDVLIRRATEQAIALAADPTRLTGLDRLGLRPWRVTRALERRPAGEPSTVTVRAADTLRTLGGTTGDLASSALSRVSDAASPAVEGFRPLGLPALSSKPHGADRVMAGVRLVAGGDARRAGRPRIAEPDPDVVLRRRLLTAAADRLVVGANGAGAASQLLRPEAITANLRPLSAGVPPAQAAADLARLARQLSDAQEIDAAEAVLLELASRFPDQPATHAVLPDLMRLWCGSEQSSRRLAPIGVRTENRDEQNVIQTADGGARAGASRVETADVNVDRGGVGQRDALRKRRLQGVIGLGAQLERYAPRQFATRDVQRSMAAARRQLGLPTPPDSPATAILAGDASDAALPCAFAASTPRLDGEFADACWRAAEAVPLTSAAGRSRGGLVMAARDDRFLFLAASLPIEPGAPLPAVNMSGRGHDEPTRPHDRLELALDVDRDFGTAWNLTIAADGAVAEDCCGDPTWDPRCAVHVSRQPGASADDPGEWRIELAIPLSELTAEIASKGGPPIGSAWGLRMRRVTPGVGAASWPVTATDAVGVTDDAVRPFGALRWTK</sequence>
<dbReference type="RefSeq" id="WP_171189807.1">
    <property type="nucleotide sequence ID" value="NZ_WTPX01000227.1"/>
</dbReference>
<gene>
    <name evidence="1" type="ORF">LzC2_40110</name>
</gene>
<dbReference type="EMBL" id="WTPX01000227">
    <property type="protein sequence ID" value="NNJ27900.1"/>
    <property type="molecule type" value="Genomic_DNA"/>
</dbReference>
<dbReference type="SUPFAM" id="SSF49344">
    <property type="entry name" value="CBD9-like"/>
    <property type="match status" value="1"/>
</dbReference>
<protein>
    <recommendedName>
        <fullName evidence="3">Photosynthesis system II assembly factor Ycf48/Hcf136-like domain-containing protein</fullName>
    </recommendedName>
</protein>
<dbReference type="Gene3D" id="3.40.50.10320">
    <property type="entry name" value="LmbE-like"/>
    <property type="match status" value="1"/>
</dbReference>
<evidence type="ECO:0000313" key="2">
    <source>
        <dbReference type="Proteomes" id="UP000609651"/>
    </source>
</evidence>
<proteinExistence type="predicted"/>
<dbReference type="InterPro" id="IPR015943">
    <property type="entry name" value="WD40/YVTN_repeat-like_dom_sf"/>
</dbReference>
<evidence type="ECO:0000313" key="1">
    <source>
        <dbReference type="EMBL" id="NNJ27900.1"/>
    </source>
</evidence>
<dbReference type="Proteomes" id="UP000609651">
    <property type="component" value="Unassembled WGS sequence"/>
</dbReference>
<accession>A0ABX1VJ68</accession>
<evidence type="ECO:0008006" key="3">
    <source>
        <dbReference type="Google" id="ProtNLM"/>
    </source>
</evidence>
<reference evidence="1 2" key="1">
    <citation type="journal article" date="2020" name="Syst. Appl. Microbiol.">
        <title>Alienimonas chondri sp. nov., a novel planctomycete isolated from the biofilm of the red alga Chondrus crispus.</title>
        <authorList>
            <person name="Vitorino I."/>
            <person name="Albuquerque L."/>
            <person name="Wiegand S."/>
            <person name="Kallscheuer N."/>
            <person name="da Costa M.S."/>
            <person name="Lobo-da-Cunha A."/>
            <person name="Jogler C."/>
            <person name="Lage O.M."/>
        </authorList>
    </citation>
    <scope>NUCLEOTIDE SEQUENCE [LARGE SCALE GENOMIC DNA]</scope>
    <source>
        <strain evidence="1 2">LzC2</strain>
    </source>
</reference>
<dbReference type="Gene3D" id="2.60.40.1190">
    <property type="match status" value="1"/>
</dbReference>